<evidence type="ECO:0000313" key="1">
    <source>
        <dbReference type="EMBL" id="CAG6690127.1"/>
    </source>
</evidence>
<reference evidence="1" key="1">
    <citation type="submission" date="2021-05" db="EMBL/GenBank/DDBJ databases">
        <authorList>
            <person name="Alioto T."/>
            <person name="Alioto T."/>
            <person name="Gomez Garrido J."/>
        </authorList>
    </citation>
    <scope>NUCLEOTIDE SEQUENCE</scope>
</reference>
<protein>
    <submittedName>
        <fullName evidence="1">Receptor expression-enhancing protein 6</fullName>
    </submittedName>
</protein>
<name>A0A8D8TQ30_9HEMI</name>
<proteinExistence type="predicted"/>
<dbReference type="AlphaFoldDB" id="A0A8D8TQ30"/>
<keyword evidence="1" id="KW-0675">Receptor</keyword>
<organism evidence="1">
    <name type="scientific">Cacopsylla melanoneura</name>
    <dbReference type="NCBI Taxonomy" id="428564"/>
    <lineage>
        <taxon>Eukaryota</taxon>
        <taxon>Metazoa</taxon>
        <taxon>Ecdysozoa</taxon>
        <taxon>Arthropoda</taxon>
        <taxon>Hexapoda</taxon>
        <taxon>Insecta</taxon>
        <taxon>Pterygota</taxon>
        <taxon>Neoptera</taxon>
        <taxon>Paraneoptera</taxon>
        <taxon>Hemiptera</taxon>
        <taxon>Sternorrhyncha</taxon>
        <taxon>Psylloidea</taxon>
        <taxon>Psyllidae</taxon>
        <taxon>Psyllinae</taxon>
        <taxon>Cacopsylla</taxon>
    </lineage>
</organism>
<sequence length="101" mass="11559">MGLYLDSETCFTPLQSNLTTSAPEYCVDHNIRILLSDAAQVICSLIGFAYPAYKSMKAIESEDKKDDTKWLSNQTDSQTCERQHFFSFFLFYKVVFCSPAF</sequence>
<dbReference type="EMBL" id="HBUF01296020">
    <property type="protein sequence ID" value="CAG6690127.1"/>
    <property type="molecule type" value="Transcribed_RNA"/>
</dbReference>
<accession>A0A8D8TQ30</accession>